<name>A0A4U8TLA1_9HELI</name>
<dbReference type="GO" id="GO:0005829">
    <property type="term" value="C:cytosol"/>
    <property type="evidence" value="ECO:0007669"/>
    <property type="project" value="TreeGrafter"/>
</dbReference>
<reference evidence="2 3" key="1">
    <citation type="journal article" date="2014" name="Genome Announc.">
        <title>Draft genome sequences of eight enterohepatic helicobacter species isolated from both laboratory and wild rodents.</title>
        <authorList>
            <person name="Sheh A."/>
            <person name="Shen Z."/>
            <person name="Fox J.G."/>
        </authorList>
    </citation>
    <scope>NUCLEOTIDE SEQUENCE [LARGE SCALE GENOMIC DNA]</scope>
    <source>
        <strain evidence="2 3">MIT 01-6451</strain>
    </source>
</reference>
<dbReference type="InterPro" id="IPR014001">
    <property type="entry name" value="Helicase_ATP-bd"/>
</dbReference>
<gene>
    <name evidence="2" type="ORF">LS65_006510</name>
</gene>
<protein>
    <submittedName>
        <fullName evidence="2">DEAD/DEAH box helicase</fullName>
    </submittedName>
</protein>
<dbReference type="Gene3D" id="3.40.50.300">
    <property type="entry name" value="P-loop containing nucleotide triphosphate hydrolases"/>
    <property type="match status" value="2"/>
</dbReference>
<evidence type="ECO:0000259" key="1">
    <source>
        <dbReference type="SMART" id="SM00487"/>
    </source>
</evidence>
<keyword evidence="2" id="KW-0378">Hydrolase</keyword>
<keyword evidence="3" id="KW-1185">Reference proteome</keyword>
<dbReference type="CDD" id="cd18785">
    <property type="entry name" value="SF2_C"/>
    <property type="match status" value="1"/>
</dbReference>
<proteinExistence type="predicted"/>
<accession>A0A4U8TLA1</accession>
<evidence type="ECO:0000313" key="3">
    <source>
        <dbReference type="Proteomes" id="UP000029707"/>
    </source>
</evidence>
<dbReference type="Pfam" id="PF04851">
    <property type="entry name" value="ResIII"/>
    <property type="match status" value="1"/>
</dbReference>
<dbReference type="AlphaFoldDB" id="A0A4U8TLA1"/>
<dbReference type="GO" id="GO:0004386">
    <property type="term" value="F:helicase activity"/>
    <property type="evidence" value="ECO:0007669"/>
    <property type="project" value="UniProtKB-KW"/>
</dbReference>
<dbReference type="STRING" id="425400.LS65_06455"/>
<dbReference type="GO" id="GO:0016787">
    <property type="term" value="F:hydrolase activity"/>
    <property type="evidence" value="ECO:0007669"/>
    <property type="project" value="InterPro"/>
</dbReference>
<dbReference type="PANTHER" id="PTHR47396">
    <property type="entry name" value="TYPE I RESTRICTION ENZYME ECOKI R PROTEIN"/>
    <property type="match status" value="1"/>
</dbReference>
<organism evidence="2 3">
    <name type="scientific">Helicobacter japonicus</name>
    <dbReference type="NCBI Taxonomy" id="425400"/>
    <lineage>
        <taxon>Bacteria</taxon>
        <taxon>Pseudomonadati</taxon>
        <taxon>Campylobacterota</taxon>
        <taxon>Epsilonproteobacteria</taxon>
        <taxon>Campylobacterales</taxon>
        <taxon>Helicobacteraceae</taxon>
        <taxon>Helicobacter</taxon>
    </lineage>
</organism>
<dbReference type="OrthoDB" id="9803459at2"/>
<keyword evidence="2" id="KW-0347">Helicase</keyword>
<feature type="domain" description="Helicase ATP-binding" evidence="1">
    <location>
        <begin position="36"/>
        <end position="267"/>
    </location>
</feature>
<dbReference type="GO" id="GO:0003677">
    <property type="term" value="F:DNA binding"/>
    <property type="evidence" value="ECO:0007669"/>
    <property type="project" value="InterPro"/>
</dbReference>
<dbReference type="Proteomes" id="UP000029707">
    <property type="component" value="Unassembled WGS sequence"/>
</dbReference>
<sequence>MEKKMSENKLQEIITREYGKRNIEKIEIPAYITQNLSRELREYQKEALKLYLAQRELCADKTLQGNHLMFNMATGSGKTLIMAALMLHCYKNGYRYFVFFVNSINIIEKTKSNFCDSESEKYLFAKYINIDNKRVSINAVNNFNEAREDCVNIVFSSVQGLYSLFTQERENAITFADLQGQKIVYLADEAHHLNSETKSYLKGEEAQIKESWEGVIKKAFEAHSENLMLEFTATIPNHSAVQEKYRDKIVFEYNLKQFSADKYSKRIYLLQYNGIEKQERFLGSCVLNIYRMLLAQEHNVFLKPVVLYKSKTIKESKENEEAFKIFIKELDSMQIAQFLASYAHLSKGNESEQSLFFEAQEFFERKKIDSKDVCVMIQELFSEENVLNVNEDKQLREQQILLNCLESKSNEVRAIFAVDKLNEGWDVLNLFDIVRLNIGAINDTTKEAQLIGRGARYYPFKIESSDEAFKRKFDSSTSSLRALEILSYHAASENEFITKLNNELISIGLKQSDKNKITLKVKKSIKEGNFYNLAYFATNKRYKKSSTNTLFSEESVCKIIERTQDIKIPLIEVKGVIEDEMLTKEIETSQTYHRDEEFLILSPHIIAKAMNKLSKDYSFDVLSAKFNAISKQDFIEKYLSNLNIKLHSRQSEEGIKIPQIALKIAIFVLEHFAQSIHNELDSYEVGRWEEKPLSIISDREMYRDEKNSDVQKEINYEWFIFDTFVGNELEIEFLDFIESQKELVNKHFSQWLIVRNERFAECVVYDDRKKLENGEVNKTYAQRFEPDFYFLGKRVGEVSIICQCIIEPKAEHLVDYDKWKEEFLENLLSRTSVKTKNICIDVNGMPFYKKKNNEKFREKFENFVKK</sequence>
<dbReference type="PANTHER" id="PTHR47396:SF1">
    <property type="entry name" value="ATP-DEPENDENT HELICASE IRC3-RELATED"/>
    <property type="match status" value="1"/>
</dbReference>
<dbReference type="SUPFAM" id="SSF52540">
    <property type="entry name" value="P-loop containing nucleoside triphosphate hydrolases"/>
    <property type="match status" value="2"/>
</dbReference>
<dbReference type="SMART" id="SM00487">
    <property type="entry name" value="DEXDc"/>
    <property type="match status" value="1"/>
</dbReference>
<evidence type="ECO:0000313" key="2">
    <source>
        <dbReference type="EMBL" id="TLE01261.1"/>
    </source>
</evidence>
<dbReference type="InterPro" id="IPR006935">
    <property type="entry name" value="Helicase/UvrB_N"/>
</dbReference>
<dbReference type="RefSeq" id="WP_052061114.1">
    <property type="nucleotide sequence ID" value="NZ_CAORLX010000016.1"/>
</dbReference>
<comment type="caution">
    <text evidence="2">The sequence shown here is derived from an EMBL/GenBank/DDBJ whole genome shotgun (WGS) entry which is preliminary data.</text>
</comment>
<keyword evidence="2" id="KW-0547">Nucleotide-binding</keyword>
<dbReference type="InterPro" id="IPR050742">
    <property type="entry name" value="Helicase_Restrict-Modif_Enz"/>
</dbReference>
<dbReference type="GO" id="GO:0005524">
    <property type="term" value="F:ATP binding"/>
    <property type="evidence" value="ECO:0007669"/>
    <property type="project" value="InterPro"/>
</dbReference>
<keyword evidence="2" id="KW-0067">ATP-binding</keyword>
<dbReference type="EMBL" id="JRMQ02000008">
    <property type="protein sequence ID" value="TLE01261.1"/>
    <property type="molecule type" value="Genomic_DNA"/>
</dbReference>
<dbReference type="InterPro" id="IPR027417">
    <property type="entry name" value="P-loop_NTPase"/>
</dbReference>